<proteinExistence type="predicted"/>
<dbReference type="InterPro" id="IPR021218">
    <property type="entry name" value="DUF2784"/>
</dbReference>
<dbReference type="OrthoDB" id="370375at2"/>
<gene>
    <name evidence="1" type="ORF">MPRM_24220</name>
</gene>
<evidence type="ECO:0000313" key="2">
    <source>
        <dbReference type="Proteomes" id="UP000467105"/>
    </source>
</evidence>
<keyword evidence="2" id="KW-1185">Reference proteome</keyword>
<evidence type="ECO:0000313" key="1">
    <source>
        <dbReference type="EMBL" id="BBZ45141.1"/>
    </source>
</evidence>
<dbReference type="Pfam" id="PF10861">
    <property type="entry name" value="DUF2784"/>
    <property type="match status" value="1"/>
</dbReference>
<dbReference type="Proteomes" id="UP000467105">
    <property type="component" value="Chromosome"/>
</dbReference>
<dbReference type="EMBL" id="AP022614">
    <property type="protein sequence ID" value="BBZ45141.1"/>
    <property type="molecule type" value="Genomic_DNA"/>
</dbReference>
<reference evidence="1 2" key="1">
    <citation type="journal article" date="2019" name="Emerg. Microbes Infect.">
        <title>Comprehensive subspecies identification of 175 nontuberculous mycobacteria species based on 7547 genomic profiles.</title>
        <authorList>
            <person name="Matsumoto Y."/>
            <person name="Kinjo T."/>
            <person name="Motooka D."/>
            <person name="Nabeya D."/>
            <person name="Jung N."/>
            <person name="Uechi K."/>
            <person name="Horii T."/>
            <person name="Iida T."/>
            <person name="Fujita J."/>
            <person name="Nakamura S."/>
        </authorList>
    </citation>
    <scope>NUCLEOTIDE SEQUENCE [LARGE SCALE GENOMIC DNA]</scope>
    <source>
        <strain evidence="1 2">JCM 14742</strain>
    </source>
</reference>
<accession>A0A7I7YWM5</accession>
<name>A0A7I7YWM5_9MYCO</name>
<dbReference type="RefSeq" id="WP_085267957.1">
    <property type="nucleotide sequence ID" value="NZ_AP022614.1"/>
</dbReference>
<organism evidence="1 2">
    <name type="scientific">Mycobacterium parmense</name>
    <dbReference type="NCBI Taxonomy" id="185642"/>
    <lineage>
        <taxon>Bacteria</taxon>
        <taxon>Bacillati</taxon>
        <taxon>Actinomycetota</taxon>
        <taxon>Actinomycetes</taxon>
        <taxon>Mycobacteriales</taxon>
        <taxon>Mycobacteriaceae</taxon>
        <taxon>Mycobacterium</taxon>
        <taxon>Mycobacterium simiae complex</taxon>
    </lineage>
</organism>
<protein>
    <submittedName>
        <fullName evidence="1">Uncharacterized protein</fullName>
    </submittedName>
</protein>
<sequence>MRRPYSGVVAAVAGLHFAYLCYVPAGGFVALRWPRTIVLHVPAVAWGVAVVGFNLRCPLTALESWARGRAEMEPLPAAGFVDRYVEGRLIPRGRTGGAQALAFIAAALSWIILAQRRFRVRPGQSDAG</sequence>
<dbReference type="AlphaFoldDB" id="A0A7I7YWM5"/>